<feature type="transmembrane region" description="Helical" evidence="8">
    <location>
        <begin position="32"/>
        <end position="52"/>
    </location>
</feature>
<feature type="transmembrane region" description="Helical" evidence="8">
    <location>
        <begin position="240"/>
        <end position="262"/>
    </location>
</feature>
<dbReference type="RefSeq" id="WP_160985715.1">
    <property type="nucleotide sequence ID" value="NZ_WVTD01000006.1"/>
</dbReference>
<feature type="transmembrane region" description="Helical" evidence="8">
    <location>
        <begin position="324"/>
        <end position="349"/>
    </location>
</feature>
<keyword evidence="2" id="KW-0813">Transport</keyword>
<dbReference type="PROSITE" id="PS50850">
    <property type="entry name" value="MFS"/>
    <property type="match status" value="1"/>
</dbReference>
<dbReference type="PANTHER" id="PTHR23513">
    <property type="entry name" value="INTEGRAL MEMBRANE EFFLUX PROTEIN-RELATED"/>
    <property type="match status" value="1"/>
</dbReference>
<dbReference type="Proteomes" id="UP000465810">
    <property type="component" value="Unassembled WGS sequence"/>
</dbReference>
<comment type="subcellular location">
    <subcellularLocation>
        <location evidence="1">Cell membrane</location>
        <topology evidence="1">Multi-pass membrane protein</topology>
    </subcellularLocation>
</comment>
<protein>
    <submittedName>
        <fullName evidence="10">MFS transporter</fullName>
    </submittedName>
</protein>
<evidence type="ECO:0000313" key="10">
    <source>
        <dbReference type="EMBL" id="MYL98068.1"/>
    </source>
</evidence>
<evidence type="ECO:0000256" key="4">
    <source>
        <dbReference type="ARBA" id="ARBA00022692"/>
    </source>
</evidence>
<keyword evidence="11" id="KW-1185">Reference proteome</keyword>
<comment type="caution">
    <text evidence="10">The sequence shown here is derived from an EMBL/GenBank/DDBJ whole genome shotgun (WGS) entry which is preliminary data.</text>
</comment>
<dbReference type="InterPro" id="IPR036259">
    <property type="entry name" value="MFS_trans_sf"/>
</dbReference>
<evidence type="ECO:0000256" key="2">
    <source>
        <dbReference type="ARBA" id="ARBA00022448"/>
    </source>
</evidence>
<dbReference type="SUPFAM" id="SSF103473">
    <property type="entry name" value="MFS general substrate transporter"/>
    <property type="match status" value="1"/>
</dbReference>
<feature type="region of interest" description="Disordered" evidence="7">
    <location>
        <begin position="1"/>
        <end position="20"/>
    </location>
</feature>
<evidence type="ECO:0000256" key="7">
    <source>
        <dbReference type="SAM" id="MobiDB-lite"/>
    </source>
</evidence>
<keyword evidence="5 8" id="KW-1133">Transmembrane helix</keyword>
<name>A0A7X4GG79_9SPHN</name>
<feature type="transmembrane region" description="Helical" evidence="8">
    <location>
        <begin position="302"/>
        <end position="318"/>
    </location>
</feature>
<dbReference type="Gene3D" id="1.20.1250.20">
    <property type="entry name" value="MFS general substrate transporter like domains"/>
    <property type="match status" value="1"/>
</dbReference>
<keyword evidence="3" id="KW-1003">Cell membrane</keyword>
<dbReference type="InterPro" id="IPR020846">
    <property type="entry name" value="MFS_dom"/>
</dbReference>
<feature type="transmembrane region" description="Helical" evidence="8">
    <location>
        <begin position="94"/>
        <end position="115"/>
    </location>
</feature>
<keyword evidence="6 8" id="KW-0472">Membrane</keyword>
<feature type="transmembrane region" description="Helical" evidence="8">
    <location>
        <begin position="268"/>
        <end position="290"/>
    </location>
</feature>
<evidence type="ECO:0000256" key="1">
    <source>
        <dbReference type="ARBA" id="ARBA00004651"/>
    </source>
</evidence>
<feature type="transmembrane region" description="Helical" evidence="8">
    <location>
        <begin position="121"/>
        <end position="140"/>
    </location>
</feature>
<accession>A0A7X4GG79</accession>
<evidence type="ECO:0000259" key="9">
    <source>
        <dbReference type="PROSITE" id="PS50850"/>
    </source>
</evidence>
<feature type="transmembrane region" description="Helical" evidence="8">
    <location>
        <begin position="389"/>
        <end position="410"/>
    </location>
</feature>
<proteinExistence type="predicted"/>
<sequence>MAGSAGGGQSPATEDTGGGSFAPLREPTFRNIWIASLFSNFGQLFLGVGAQWEMTRLSTSASMVALVQTALMIPLMLVTLPAGAIADMFDRRRIAMTGLAFSAVSAAVLAAITFLGLTTPWVLLAFCVLIGGGVALFSPSWQASIPEQVSRAHLPAAVALGTISYNVARSFGPALGGLIVVVYGVKAVFGMTSLLYLPLLAAFFFWKRRHVPSRLPPERIDRAILTGARYALHAPAVRTALLRVLVFGLSTATASALAPLIAKDLLAGNAATFGILLGAQGVGAVAGALFVSQLRAALPTEWAVRLFAVGTGIALVITGLSHSLVLTCAAFLVVGACNILTIAMLNVSVQMSAPRWVTARALSLFSSAITAGIGIGAWAWGMVASAQDVAFALVASGIAVGATSLLGVLLPIGQDSDADLDTVEIGYEPEATLPLTLRSGPVVVEVEYDVDPGLAREFYAVMMTMQRVRKRIGAFDWSIARDIENLALWTERYHCPTWGDYLRMRDRYTQADYDIQAQADAFNRSDHGRRVRRRLERPFGSVRWKAESYDPRQETIGYIAP</sequence>
<dbReference type="CDD" id="cd06173">
    <property type="entry name" value="MFS_MefA_like"/>
    <property type="match status" value="1"/>
</dbReference>
<dbReference type="GO" id="GO:0022857">
    <property type="term" value="F:transmembrane transporter activity"/>
    <property type="evidence" value="ECO:0007669"/>
    <property type="project" value="InterPro"/>
</dbReference>
<gene>
    <name evidence="10" type="ORF">GR702_09830</name>
</gene>
<dbReference type="GO" id="GO:0005886">
    <property type="term" value="C:plasma membrane"/>
    <property type="evidence" value="ECO:0007669"/>
    <property type="project" value="UniProtKB-SubCell"/>
</dbReference>
<evidence type="ECO:0000256" key="6">
    <source>
        <dbReference type="ARBA" id="ARBA00023136"/>
    </source>
</evidence>
<evidence type="ECO:0000256" key="3">
    <source>
        <dbReference type="ARBA" id="ARBA00022475"/>
    </source>
</evidence>
<dbReference type="InterPro" id="IPR010290">
    <property type="entry name" value="TM_effector"/>
</dbReference>
<reference evidence="10 11" key="1">
    <citation type="submission" date="2019-12" db="EMBL/GenBank/DDBJ databases">
        <authorList>
            <person name="Feng G."/>
            <person name="Zhu H."/>
        </authorList>
    </citation>
    <scope>NUCLEOTIDE SEQUENCE [LARGE SCALE GENOMIC DNA]</scope>
    <source>
        <strain evidence="10 11">FGD1</strain>
    </source>
</reference>
<evidence type="ECO:0000256" key="5">
    <source>
        <dbReference type="ARBA" id="ARBA00022989"/>
    </source>
</evidence>
<dbReference type="EMBL" id="WVTD01000006">
    <property type="protein sequence ID" value="MYL98068.1"/>
    <property type="molecule type" value="Genomic_DNA"/>
</dbReference>
<feature type="transmembrane region" description="Helical" evidence="8">
    <location>
        <begin position="361"/>
        <end position="383"/>
    </location>
</feature>
<evidence type="ECO:0000313" key="11">
    <source>
        <dbReference type="Proteomes" id="UP000465810"/>
    </source>
</evidence>
<keyword evidence="4 8" id="KW-0812">Transmembrane</keyword>
<dbReference type="Pfam" id="PF05977">
    <property type="entry name" value="MFS_3"/>
    <property type="match status" value="1"/>
</dbReference>
<feature type="transmembrane region" description="Helical" evidence="8">
    <location>
        <begin position="64"/>
        <end position="82"/>
    </location>
</feature>
<feature type="domain" description="Major facilitator superfamily (MFS) profile" evidence="9">
    <location>
        <begin position="28"/>
        <end position="419"/>
    </location>
</feature>
<dbReference type="PANTHER" id="PTHR23513:SF11">
    <property type="entry name" value="STAPHYLOFERRIN A TRANSPORTER"/>
    <property type="match status" value="1"/>
</dbReference>
<organism evidence="10 11">
    <name type="scientific">Novosphingobium silvae</name>
    <dbReference type="NCBI Taxonomy" id="2692619"/>
    <lineage>
        <taxon>Bacteria</taxon>
        <taxon>Pseudomonadati</taxon>
        <taxon>Pseudomonadota</taxon>
        <taxon>Alphaproteobacteria</taxon>
        <taxon>Sphingomonadales</taxon>
        <taxon>Sphingomonadaceae</taxon>
        <taxon>Novosphingobium</taxon>
    </lineage>
</organism>
<feature type="transmembrane region" description="Helical" evidence="8">
    <location>
        <begin position="174"/>
        <end position="206"/>
    </location>
</feature>
<dbReference type="AlphaFoldDB" id="A0A7X4GG79"/>
<evidence type="ECO:0000256" key="8">
    <source>
        <dbReference type="SAM" id="Phobius"/>
    </source>
</evidence>